<dbReference type="Pfam" id="PF21716">
    <property type="entry name" value="dnstrm_HI1420"/>
    <property type="match status" value="1"/>
</dbReference>
<dbReference type="PANTHER" id="PTHR40275:SF1">
    <property type="entry name" value="SSL7038 PROTEIN"/>
    <property type="match status" value="1"/>
</dbReference>
<proteinExistence type="predicted"/>
<keyword evidence="3" id="KW-1185">Reference proteome</keyword>
<reference evidence="2 3" key="1">
    <citation type="submission" date="2023-10" db="EMBL/GenBank/DDBJ databases">
        <title>Complete genome sequence of a Sphingomonadaceae bacterium.</title>
        <authorList>
            <person name="Yan C."/>
        </authorList>
    </citation>
    <scope>NUCLEOTIDE SEQUENCE [LARGE SCALE GENOMIC DNA]</scope>
    <source>
        <strain evidence="2 3">SCSIO 66989</strain>
    </source>
</reference>
<dbReference type="CDD" id="cd00093">
    <property type="entry name" value="HTH_XRE"/>
    <property type="match status" value="1"/>
</dbReference>
<dbReference type="PROSITE" id="PS50943">
    <property type="entry name" value="HTH_CROC1"/>
    <property type="match status" value="1"/>
</dbReference>
<dbReference type="InterPro" id="IPR001387">
    <property type="entry name" value="Cro/C1-type_HTH"/>
</dbReference>
<dbReference type="AlphaFoldDB" id="A0AA97F718"/>
<dbReference type="Proteomes" id="UP001302429">
    <property type="component" value="Chromosome"/>
</dbReference>
<dbReference type="GO" id="GO:0003677">
    <property type="term" value="F:DNA binding"/>
    <property type="evidence" value="ECO:0007669"/>
    <property type="project" value="InterPro"/>
</dbReference>
<dbReference type="KEGG" id="acoa:RB602_15025"/>
<feature type="domain" description="HTH cro/C1-type" evidence="1">
    <location>
        <begin position="47"/>
        <end position="95"/>
    </location>
</feature>
<organism evidence="2 3">
    <name type="scientific">Alterisphingorhabdus coralli</name>
    <dbReference type="NCBI Taxonomy" id="3071408"/>
    <lineage>
        <taxon>Bacteria</taxon>
        <taxon>Pseudomonadati</taxon>
        <taxon>Pseudomonadota</taxon>
        <taxon>Alphaproteobacteria</taxon>
        <taxon>Sphingomonadales</taxon>
        <taxon>Sphingomonadaceae</taxon>
        <taxon>Alterisphingorhabdus (ex Yan et al. 2024)</taxon>
    </lineage>
</organism>
<accession>A0AA97F718</accession>
<dbReference type="InterPro" id="IPR010982">
    <property type="entry name" value="Lambda_DNA-bd_dom_sf"/>
</dbReference>
<evidence type="ECO:0000259" key="1">
    <source>
        <dbReference type="PROSITE" id="PS50943"/>
    </source>
</evidence>
<dbReference type="PANTHER" id="PTHR40275">
    <property type="entry name" value="SSL7038 PROTEIN"/>
    <property type="match status" value="1"/>
</dbReference>
<dbReference type="EMBL" id="CP136594">
    <property type="protein sequence ID" value="WOE75121.1"/>
    <property type="molecule type" value="Genomic_DNA"/>
</dbReference>
<evidence type="ECO:0000313" key="3">
    <source>
        <dbReference type="Proteomes" id="UP001302429"/>
    </source>
</evidence>
<evidence type="ECO:0000313" key="2">
    <source>
        <dbReference type="EMBL" id="WOE75121.1"/>
    </source>
</evidence>
<protein>
    <submittedName>
        <fullName evidence="2">Addiction module antidote protein</fullName>
    </submittedName>
</protein>
<dbReference type="SUPFAM" id="SSF47413">
    <property type="entry name" value="lambda repressor-like DNA-binding domains"/>
    <property type="match status" value="1"/>
</dbReference>
<name>A0AA97F718_9SPHN</name>
<dbReference type="NCBIfam" id="TIGR02684">
    <property type="entry name" value="dnstrm_HI1420"/>
    <property type="match status" value="1"/>
</dbReference>
<gene>
    <name evidence="2" type="ORF">RB602_15025</name>
</gene>
<sequence length="98" mass="10462">MDSKPFDAAKHITKADTAIALLQDAVESQDPRLIAMALGDIARSNGMSDLARKTGINRQALYHAFGEEGNPTLSTLLATLNALGLKLELKSVQELADV</sequence>
<dbReference type="InterPro" id="IPR014057">
    <property type="entry name" value="HI1420"/>
</dbReference>
<dbReference type="RefSeq" id="WP_317081743.1">
    <property type="nucleotide sequence ID" value="NZ_CP136594.1"/>
</dbReference>